<gene>
    <name evidence="5" type="ORF">HCN52_09290</name>
</gene>
<reference evidence="5 6" key="1">
    <citation type="submission" date="2020-03" db="EMBL/GenBank/DDBJ databases">
        <title>Draft genome of Streptomyces sp. ventii, isolated from the Axial Seamount in the Pacific Ocean, and resequencing of the two type strains Streptomyces lonarensis strain NCL 716 and Streptomyces bohaiensis strain 11A07.</title>
        <authorList>
            <person name="Loughran R.M."/>
            <person name="Pfannmuller K.M."/>
            <person name="Wasson B.J."/>
            <person name="Deadmond M.C."/>
            <person name="Paddock B.E."/>
            <person name="Koyack M.J."/>
            <person name="Gallegos D.A."/>
            <person name="Mitchell E.A."/>
            <person name="Ushijima B."/>
            <person name="Saw J.H."/>
            <person name="Mcphail K.L."/>
            <person name="Videau P."/>
        </authorList>
    </citation>
    <scope>NUCLEOTIDE SEQUENCE [LARGE SCALE GENOMIC DNA]</scope>
    <source>
        <strain evidence="5 6">11A07</strain>
    </source>
</reference>
<comment type="caution">
    <text evidence="5">The sequence shown here is derived from an EMBL/GenBank/DDBJ whole genome shotgun (WGS) entry which is preliminary data.</text>
</comment>
<dbReference type="Gene3D" id="3.40.50.1980">
    <property type="entry name" value="Nitrogenase molybdenum iron protein domain"/>
    <property type="match status" value="2"/>
</dbReference>
<feature type="chain" id="PRO_5046600207" evidence="3">
    <location>
        <begin position="20"/>
        <end position="351"/>
    </location>
</feature>
<evidence type="ECO:0000256" key="1">
    <source>
        <dbReference type="ARBA" id="ARBA00008814"/>
    </source>
</evidence>
<name>A0ABX1C7J5_9ACTN</name>
<evidence type="ECO:0000313" key="5">
    <source>
        <dbReference type="EMBL" id="NJQ15134.1"/>
    </source>
</evidence>
<accession>A0ABX1C7J5</accession>
<evidence type="ECO:0000259" key="4">
    <source>
        <dbReference type="PROSITE" id="PS50983"/>
    </source>
</evidence>
<dbReference type="PROSITE" id="PS50983">
    <property type="entry name" value="FE_B12_PBP"/>
    <property type="match status" value="1"/>
</dbReference>
<comment type="similarity">
    <text evidence="1">Belongs to the bacterial solute-binding protein 8 family.</text>
</comment>
<dbReference type="SUPFAM" id="SSF53807">
    <property type="entry name" value="Helical backbone' metal receptor"/>
    <property type="match status" value="1"/>
</dbReference>
<dbReference type="Proteomes" id="UP000727056">
    <property type="component" value="Unassembled WGS sequence"/>
</dbReference>
<dbReference type="Pfam" id="PF01497">
    <property type="entry name" value="Peripla_BP_2"/>
    <property type="match status" value="1"/>
</dbReference>
<dbReference type="InterPro" id="IPR002491">
    <property type="entry name" value="ABC_transptr_periplasmic_BD"/>
</dbReference>
<organism evidence="5 6">
    <name type="scientific">Streptomyces bohaiensis</name>
    <dbReference type="NCBI Taxonomy" id="1431344"/>
    <lineage>
        <taxon>Bacteria</taxon>
        <taxon>Bacillati</taxon>
        <taxon>Actinomycetota</taxon>
        <taxon>Actinomycetes</taxon>
        <taxon>Kitasatosporales</taxon>
        <taxon>Streptomycetaceae</taxon>
        <taxon>Streptomyces</taxon>
    </lineage>
</organism>
<dbReference type="PANTHER" id="PTHR30535">
    <property type="entry name" value="VITAMIN B12-BINDING PROTEIN"/>
    <property type="match status" value="1"/>
</dbReference>
<dbReference type="EMBL" id="JAAVJC010000055">
    <property type="protein sequence ID" value="NJQ15134.1"/>
    <property type="molecule type" value="Genomic_DNA"/>
</dbReference>
<evidence type="ECO:0000256" key="3">
    <source>
        <dbReference type="SAM" id="SignalP"/>
    </source>
</evidence>
<proteinExistence type="inferred from homology"/>
<feature type="signal peptide" evidence="3">
    <location>
        <begin position="1"/>
        <end position="19"/>
    </location>
</feature>
<keyword evidence="3" id="KW-0732">Signal</keyword>
<protein>
    <submittedName>
        <fullName evidence="5">ABC transporter substrate-binding protein</fullName>
    </submittedName>
</protein>
<feature type="region of interest" description="Disordered" evidence="2">
    <location>
        <begin position="25"/>
        <end position="53"/>
    </location>
</feature>
<dbReference type="PROSITE" id="PS51257">
    <property type="entry name" value="PROKAR_LIPOPROTEIN"/>
    <property type="match status" value="1"/>
</dbReference>
<dbReference type="PANTHER" id="PTHR30535:SF7">
    <property type="entry name" value="IRON(III) DICITRATE-BINDING PROTEIN"/>
    <property type="match status" value="1"/>
</dbReference>
<keyword evidence="6" id="KW-1185">Reference proteome</keyword>
<sequence length="351" mass="37012">MKRPIAVAVAVCTSTVLLAACGEPSGRDAADDGASAGYGTREVTDCSGTTSTFTAPPERVATVTTSVLEFLLAMGLEDRVAGVQAVGPGAFPADLQETADAFPKLGGEYVPGNFVPVQREQLLTAEPDFVIGGWPSNFDSSAGALSQQELTERGIPSYYAFAAACDRTEPVTDLSVVYRDVENYGAIFAEEDAATAVVDGMKETVAAVREAVGDAEPPAVFSYSWEDGRGDAYAVGNQNLSNAVITLAGGENIFGDVDAVYQSVGWEDVVDRDPDLIVLEVFGKATEEEFDAVVAEVEEFFLDHPALQNVTAVRNRAFLPVIAESYYIGGVRNAEAVEKLAGVLHPDAFGD</sequence>
<dbReference type="RefSeq" id="WP_168087912.1">
    <property type="nucleotide sequence ID" value="NZ_BHZH01000089.1"/>
</dbReference>
<evidence type="ECO:0000313" key="6">
    <source>
        <dbReference type="Proteomes" id="UP000727056"/>
    </source>
</evidence>
<dbReference type="InterPro" id="IPR050902">
    <property type="entry name" value="ABC_Transporter_SBP"/>
</dbReference>
<evidence type="ECO:0000256" key="2">
    <source>
        <dbReference type="SAM" id="MobiDB-lite"/>
    </source>
</evidence>
<feature type="domain" description="Fe/B12 periplasmic-binding" evidence="4">
    <location>
        <begin position="59"/>
        <end position="348"/>
    </location>
</feature>